<dbReference type="EMBL" id="SRLO01000243">
    <property type="protein sequence ID" value="TNN64945.1"/>
    <property type="molecule type" value="Genomic_DNA"/>
</dbReference>
<evidence type="ECO:0000256" key="1">
    <source>
        <dbReference type="SAM" id="MobiDB-lite"/>
    </source>
</evidence>
<dbReference type="AlphaFoldDB" id="A0A4Z2HI44"/>
<dbReference type="InterPro" id="IPR011992">
    <property type="entry name" value="EF-hand-dom_pair"/>
</dbReference>
<organism evidence="3 4">
    <name type="scientific">Liparis tanakae</name>
    <name type="common">Tanaka's snailfish</name>
    <dbReference type="NCBI Taxonomy" id="230148"/>
    <lineage>
        <taxon>Eukaryota</taxon>
        <taxon>Metazoa</taxon>
        <taxon>Chordata</taxon>
        <taxon>Craniata</taxon>
        <taxon>Vertebrata</taxon>
        <taxon>Euteleostomi</taxon>
        <taxon>Actinopterygii</taxon>
        <taxon>Neopterygii</taxon>
        <taxon>Teleostei</taxon>
        <taxon>Neoteleostei</taxon>
        <taxon>Acanthomorphata</taxon>
        <taxon>Eupercaria</taxon>
        <taxon>Perciformes</taxon>
        <taxon>Cottioidei</taxon>
        <taxon>Cottales</taxon>
        <taxon>Liparidae</taxon>
        <taxon>Liparis</taxon>
    </lineage>
</organism>
<evidence type="ECO:0000313" key="4">
    <source>
        <dbReference type="Proteomes" id="UP000314294"/>
    </source>
</evidence>
<evidence type="ECO:0000259" key="2">
    <source>
        <dbReference type="Pfam" id="PF09069"/>
    </source>
</evidence>
<feature type="region of interest" description="Disordered" evidence="1">
    <location>
        <begin position="68"/>
        <end position="111"/>
    </location>
</feature>
<sequence>MVHAQFDQFLREALKLPKAVFEGPSFGYTEQAARTCFTQQPIMTLLLPGSLKPPRPVNLTNDYSLSHSMPISGNPYSTKRVVKSKSPPSSAAPAPEGEGVSVGNAGPFHSL</sequence>
<accession>A0A4Z2HI44</accession>
<feature type="domain" description="EF-hand" evidence="2">
    <location>
        <begin position="1"/>
        <end position="40"/>
    </location>
</feature>
<name>A0A4Z2HI44_9TELE</name>
<dbReference type="InterPro" id="IPR015154">
    <property type="entry name" value="EF-hand_dom_typ2"/>
</dbReference>
<comment type="caution">
    <text evidence="3">The sequence shown here is derived from an EMBL/GenBank/DDBJ whole genome shotgun (WGS) entry which is preliminary data.</text>
</comment>
<gene>
    <name evidence="3" type="primary">DTNA_1</name>
    <name evidence="3" type="ORF">EYF80_024829</name>
</gene>
<keyword evidence="4" id="KW-1185">Reference proteome</keyword>
<proteinExistence type="predicted"/>
<protein>
    <submittedName>
        <fullName evidence="3">Dystrobrevin alpha</fullName>
    </submittedName>
</protein>
<dbReference type="Proteomes" id="UP000314294">
    <property type="component" value="Unassembled WGS sequence"/>
</dbReference>
<evidence type="ECO:0000313" key="3">
    <source>
        <dbReference type="EMBL" id="TNN64945.1"/>
    </source>
</evidence>
<feature type="compositionally biased region" description="Low complexity" evidence="1">
    <location>
        <begin position="84"/>
        <end position="95"/>
    </location>
</feature>
<reference evidence="3 4" key="1">
    <citation type="submission" date="2019-03" db="EMBL/GenBank/DDBJ databases">
        <title>First draft genome of Liparis tanakae, snailfish: a comprehensive survey of snailfish specific genes.</title>
        <authorList>
            <person name="Kim W."/>
            <person name="Song I."/>
            <person name="Jeong J.-H."/>
            <person name="Kim D."/>
            <person name="Kim S."/>
            <person name="Ryu S."/>
            <person name="Song J.Y."/>
            <person name="Lee S.K."/>
        </authorList>
    </citation>
    <scope>NUCLEOTIDE SEQUENCE [LARGE SCALE GENOMIC DNA]</scope>
    <source>
        <tissue evidence="3">Muscle</tissue>
    </source>
</reference>
<dbReference type="Pfam" id="PF09069">
    <property type="entry name" value="EF-hand_3"/>
    <property type="match status" value="1"/>
</dbReference>
<feature type="compositionally biased region" description="Polar residues" evidence="1">
    <location>
        <begin position="68"/>
        <end position="77"/>
    </location>
</feature>
<dbReference type="OrthoDB" id="6019271at2759"/>
<dbReference type="SUPFAM" id="SSF47473">
    <property type="entry name" value="EF-hand"/>
    <property type="match status" value="1"/>
</dbReference>